<comment type="caution">
    <text evidence="1">The sequence shown here is derived from an EMBL/GenBank/DDBJ whole genome shotgun (WGS) entry which is preliminary data.</text>
</comment>
<accession>A0ACB8TDN1</accession>
<sequence length="282" mass="30152">MCLLTSLDARVYPFIDPSPLFAAKTFASKVVLVTGASRGIGACIAQHFARAGASLALVARNETLLNSVKAGIEQEVPDAQVLTLTCDVRNSAQVSKTVASTIEHFGRLDVLVANAAVILPFGIPLGEVDPDAWWETFEVGLRGVFNFIHFAVPHLQKAGGCVVAMSSVGGHLRLPTASDSSVSKHALDRLIEFVPIEYPGVKSFAVHPGSVMTDMALRSNAPVPFDTKPELPASTVLYLASGKGDWLSGRYVSSLWDLGEVEEKFRDAIVEKNALVQKLALP</sequence>
<organism evidence="1 2">
    <name type="scientific">Artomyces pyxidatus</name>
    <dbReference type="NCBI Taxonomy" id="48021"/>
    <lineage>
        <taxon>Eukaryota</taxon>
        <taxon>Fungi</taxon>
        <taxon>Dikarya</taxon>
        <taxon>Basidiomycota</taxon>
        <taxon>Agaricomycotina</taxon>
        <taxon>Agaricomycetes</taxon>
        <taxon>Russulales</taxon>
        <taxon>Auriscalpiaceae</taxon>
        <taxon>Artomyces</taxon>
    </lineage>
</organism>
<name>A0ACB8TDN1_9AGAM</name>
<dbReference type="Proteomes" id="UP000814140">
    <property type="component" value="Unassembled WGS sequence"/>
</dbReference>
<reference evidence="1" key="2">
    <citation type="journal article" date="2022" name="New Phytol.">
        <title>Evolutionary transition to the ectomycorrhizal habit in the genomes of a hyperdiverse lineage of mushroom-forming fungi.</title>
        <authorList>
            <person name="Looney B."/>
            <person name="Miyauchi S."/>
            <person name="Morin E."/>
            <person name="Drula E."/>
            <person name="Courty P.E."/>
            <person name="Kohler A."/>
            <person name="Kuo A."/>
            <person name="LaButti K."/>
            <person name="Pangilinan J."/>
            <person name="Lipzen A."/>
            <person name="Riley R."/>
            <person name="Andreopoulos W."/>
            <person name="He G."/>
            <person name="Johnson J."/>
            <person name="Nolan M."/>
            <person name="Tritt A."/>
            <person name="Barry K.W."/>
            <person name="Grigoriev I.V."/>
            <person name="Nagy L.G."/>
            <person name="Hibbett D."/>
            <person name="Henrissat B."/>
            <person name="Matheny P.B."/>
            <person name="Labbe J."/>
            <person name="Martin F.M."/>
        </authorList>
    </citation>
    <scope>NUCLEOTIDE SEQUENCE</scope>
    <source>
        <strain evidence="1">HHB10654</strain>
    </source>
</reference>
<evidence type="ECO:0000313" key="2">
    <source>
        <dbReference type="Proteomes" id="UP000814140"/>
    </source>
</evidence>
<dbReference type="EMBL" id="MU277192">
    <property type="protein sequence ID" value="KAI0066529.1"/>
    <property type="molecule type" value="Genomic_DNA"/>
</dbReference>
<keyword evidence="2" id="KW-1185">Reference proteome</keyword>
<protein>
    <submittedName>
        <fullName evidence="1">NAD-P-binding protein</fullName>
    </submittedName>
</protein>
<gene>
    <name evidence="1" type="ORF">BV25DRAFT_1796414</name>
</gene>
<proteinExistence type="predicted"/>
<evidence type="ECO:0000313" key="1">
    <source>
        <dbReference type="EMBL" id="KAI0066529.1"/>
    </source>
</evidence>
<reference evidence="1" key="1">
    <citation type="submission" date="2021-03" db="EMBL/GenBank/DDBJ databases">
        <authorList>
            <consortium name="DOE Joint Genome Institute"/>
            <person name="Ahrendt S."/>
            <person name="Looney B.P."/>
            <person name="Miyauchi S."/>
            <person name="Morin E."/>
            <person name="Drula E."/>
            <person name="Courty P.E."/>
            <person name="Chicoki N."/>
            <person name="Fauchery L."/>
            <person name="Kohler A."/>
            <person name="Kuo A."/>
            <person name="Labutti K."/>
            <person name="Pangilinan J."/>
            <person name="Lipzen A."/>
            <person name="Riley R."/>
            <person name="Andreopoulos W."/>
            <person name="He G."/>
            <person name="Johnson J."/>
            <person name="Barry K.W."/>
            <person name="Grigoriev I.V."/>
            <person name="Nagy L."/>
            <person name="Hibbett D."/>
            <person name="Henrissat B."/>
            <person name="Matheny P.B."/>
            <person name="Labbe J."/>
            <person name="Martin F."/>
        </authorList>
    </citation>
    <scope>NUCLEOTIDE SEQUENCE</scope>
    <source>
        <strain evidence="1">HHB10654</strain>
    </source>
</reference>